<dbReference type="SUPFAM" id="SSF53850">
    <property type="entry name" value="Periplasmic binding protein-like II"/>
    <property type="match status" value="1"/>
</dbReference>
<evidence type="ECO:0000256" key="2">
    <source>
        <dbReference type="ARBA" id="ARBA00008520"/>
    </source>
</evidence>
<dbReference type="GO" id="GO:0030313">
    <property type="term" value="C:cell envelope"/>
    <property type="evidence" value="ECO:0007669"/>
    <property type="project" value="UniProtKB-SubCell"/>
</dbReference>
<keyword evidence="3" id="KW-0813">Transport</keyword>
<sequence length="427" mass="46988">MTKMWTKTIATSALALLTAGGVASALPMTVDAASKPVKITFWHAMSGPYQKALQKQINEFNKSQSKYKVVGTAQGDYKTLNQKIMAGAKSKTLPTMAQTTYTQVPDYEKNGIVQDVDSQIKSKQGLSKEELNNIYPGFLEQSKYQGHYYSMPFSSSLRVMAYNKDILDKYNLSVPKTWDDVKKMGETLKPHKIAAVGYDQSFDAEWQAMTKAAGKQVITPSGKVNVASKQSKKAMNDLMSMVKDGTAKTAGADIYGTTSFVNGKTAVYMLSSAGITATKKAAPDNLHWGTAVMPEYQGKQRSMLAGNNLVLTSQADKKQSDGAFAFMKFLISDKQTEQWAEDTGYIPVTKKAVKSEDYKNYLDKNPLAKAATDSLPGAFADTSFVGYQEYRTDMLESIDSMLTKDTKPDNALNKLDKQTTKIIKDNK</sequence>
<keyword evidence="6" id="KW-0762">Sugar transport</keyword>
<dbReference type="PANTHER" id="PTHR43649">
    <property type="entry name" value="ARABINOSE-BINDING PROTEIN-RELATED"/>
    <property type="match status" value="1"/>
</dbReference>
<organism evidence="6 7">
    <name type="scientific">Weissella bombi</name>
    <dbReference type="NCBI Taxonomy" id="1505725"/>
    <lineage>
        <taxon>Bacteria</taxon>
        <taxon>Bacillati</taxon>
        <taxon>Bacillota</taxon>
        <taxon>Bacilli</taxon>
        <taxon>Lactobacillales</taxon>
        <taxon>Lactobacillaceae</taxon>
        <taxon>Weissella</taxon>
    </lineage>
</organism>
<dbReference type="AlphaFoldDB" id="A0A1C4AXJ5"/>
<proteinExistence type="inferred from homology"/>
<gene>
    <name evidence="6" type="ORF">GA0061074_10782</name>
</gene>
<comment type="subcellular location">
    <subcellularLocation>
        <location evidence="1">Cell envelope</location>
    </subcellularLocation>
</comment>
<keyword evidence="4 5" id="KW-0732">Signal</keyword>
<dbReference type="EMBL" id="FMAO01000007">
    <property type="protein sequence ID" value="SCB99307.1"/>
    <property type="molecule type" value="Genomic_DNA"/>
</dbReference>
<dbReference type="PANTHER" id="PTHR43649:SF31">
    <property type="entry name" value="SN-GLYCEROL-3-PHOSPHATE-BINDING PERIPLASMIC PROTEIN UGPB"/>
    <property type="match status" value="1"/>
</dbReference>
<evidence type="ECO:0000256" key="1">
    <source>
        <dbReference type="ARBA" id="ARBA00004196"/>
    </source>
</evidence>
<reference evidence="7" key="1">
    <citation type="submission" date="2016-08" db="EMBL/GenBank/DDBJ databases">
        <authorList>
            <person name="Varghese N."/>
            <person name="Submissions Spin"/>
        </authorList>
    </citation>
    <scope>NUCLEOTIDE SEQUENCE [LARGE SCALE GENOMIC DNA]</scope>
    <source>
        <strain evidence="7">R-53094</strain>
    </source>
</reference>
<dbReference type="InterPro" id="IPR050490">
    <property type="entry name" value="Bact_solute-bd_prot1"/>
</dbReference>
<dbReference type="Gene3D" id="3.40.190.10">
    <property type="entry name" value="Periplasmic binding protein-like II"/>
    <property type="match status" value="2"/>
</dbReference>
<evidence type="ECO:0000256" key="3">
    <source>
        <dbReference type="ARBA" id="ARBA00022448"/>
    </source>
</evidence>
<evidence type="ECO:0000313" key="7">
    <source>
        <dbReference type="Proteomes" id="UP000199268"/>
    </source>
</evidence>
<feature type="signal peptide" evidence="5">
    <location>
        <begin position="1"/>
        <end position="25"/>
    </location>
</feature>
<feature type="chain" id="PRO_5038857426" evidence="5">
    <location>
        <begin position="26"/>
        <end position="427"/>
    </location>
</feature>
<dbReference type="Proteomes" id="UP000199268">
    <property type="component" value="Unassembled WGS sequence"/>
</dbReference>
<dbReference type="RefSeq" id="WP_240005863.1">
    <property type="nucleotide sequence ID" value="NZ_BJEE01000006.1"/>
</dbReference>
<accession>A0A1C4AXJ5</accession>
<dbReference type="InterPro" id="IPR006059">
    <property type="entry name" value="SBP"/>
</dbReference>
<dbReference type="Pfam" id="PF13416">
    <property type="entry name" value="SBP_bac_8"/>
    <property type="match status" value="1"/>
</dbReference>
<keyword evidence="7" id="KW-1185">Reference proteome</keyword>
<protein>
    <submittedName>
        <fullName evidence="6">Multiple sugar transport system substrate-binding protein</fullName>
    </submittedName>
</protein>
<evidence type="ECO:0000256" key="5">
    <source>
        <dbReference type="SAM" id="SignalP"/>
    </source>
</evidence>
<dbReference type="CDD" id="cd14748">
    <property type="entry name" value="PBP2_UgpB"/>
    <property type="match status" value="1"/>
</dbReference>
<evidence type="ECO:0000256" key="4">
    <source>
        <dbReference type="ARBA" id="ARBA00022729"/>
    </source>
</evidence>
<name>A0A1C4AXJ5_9LACO</name>
<dbReference type="STRING" id="1505725.GA0061074_10782"/>
<evidence type="ECO:0000313" key="6">
    <source>
        <dbReference type="EMBL" id="SCB99307.1"/>
    </source>
</evidence>
<comment type="similarity">
    <text evidence="2">Belongs to the bacterial solute-binding protein 1 family.</text>
</comment>